<evidence type="ECO:0000259" key="2">
    <source>
        <dbReference type="Pfam" id="PF13622"/>
    </source>
</evidence>
<comment type="caution">
    <text evidence="4">The sequence shown here is derived from an EMBL/GenBank/DDBJ whole genome shotgun (WGS) entry which is preliminary data.</text>
</comment>
<reference evidence="4" key="1">
    <citation type="submission" date="2021-02" db="EMBL/GenBank/DDBJ databases">
        <title>Taxonomy, biology and ecology of Rhodococcus bacteria occurring in California pistachio and other woody hosts as revealed by genome sequence analyses.</title>
        <authorList>
            <person name="Riely B."/>
            <person name="Gai Y."/>
        </authorList>
    </citation>
    <scope>NUCLEOTIDE SEQUENCE</scope>
    <source>
        <strain evidence="4">BP-295</strain>
    </source>
</reference>
<gene>
    <name evidence="4" type="ORF">JTZ10_08705</name>
</gene>
<dbReference type="PANTHER" id="PTHR38110:SF1">
    <property type="entry name" value="THIOESTERASE DOMAIN-CONTAINING PROTEIN"/>
    <property type="match status" value="1"/>
</dbReference>
<dbReference type="SUPFAM" id="SSF54637">
    <property type="entry name" value="Thioesterase/thiol ester dehydrase-isomerase"/>
    <property type="match status" value="2"/>
</dbReference>
<evidence type="ECO:0000256" key="1">
    <source>
        <dbReference type="SAM" id="MobiDB-lite"/>
    </source>
</evidence>
<dbReference type="PANTHER" id="PTHR38110">
    <property type="entry name" value="CHROMOSOME 23, WHOLE GENOME SHOTGUN SEQUENCE"/>
    <property type="match status" value="1"/>
</dbReference>
<dbReference type="EMBL" id="JAFFGU010000003">
    <property type="protein sequence ID" value="MBM7277835.1"/>
    <property type="molecule type" value="Genomic_DNA"/>
</dbReference>
<dbReference type="RefSeq" id="WP_143933081.1">
    <property type="nucleotide sequence ID" value="NZ_CP059694.1"/>
</dbReference>
<name>A0AAW4G3P2_GORRU</name>
<dbReference type="Pfam" id="PF20789">
    <property type="entry name" value="4HBT_3C"/>
    <property type="match status" value="1"/>
</dbReference>
<dbReference type="InterPro" id="IPR052389">
    <property type="entry name" value="Sec_Metab_Biosynth-Assoc"/>
</dbReference>
<feature type="domain" description="Acyl-CoA thioesterase-like N-terminal HotDog" evidence="2">
    <location>
        <begin position="30"/>
        <end position="125"/>
    </location>
</feature>
<evidence type="ECO:0000313" key="4">
    <source>
        <dbReference type="EMBL" id="MBM7277835.1"/>
    </source>
</evidence>
<dbReference type="InterPro" id="IPR049450">
    <property type="entry name" value="ACOT8-like_C"/>
</dbReference>
<dbReference type="Proteomes" id="UP001195196">
    <property type="component" value="Unassembled WGS sequence"/>
</dbReference>
<dbReference type="AlphaFoldDB" id="A0AAW4G3P2"/>
<dbReference type="InterPro" id="IPR029069">
    <property type="entry name" value="HotDog_dom_sf"/>
</dbReference>
<dbReference type="Gene3D" id="2.40.160.210">
    <property type="entry name" value="Acyl-CoA thioesterase, double hotdog domain"/>
    <property type="match status" value="1"/>
</dbReference>
<protein>
    <submittedName>
        <fullName evidence="4">Thioesterase family protein</fullName>
    </submittedName>
</protein>
<feature type="region of interest" description="Disordered" evidence="1">
    <location>
        <begin position="124"/>
        <end position="150"/>
    </location>
</feature>
<dbReference type="InterPro" id="IPR042171">
    <property type="entry name" value="Acyl-CoA_hotdog"/>
</dbReference>
<feature type="domain" description="Acyl-CoA thioesterase-like C-terminal" evidence="3">
    <location>
        <begin position="160"/>
        <end position="282"/>
    </location>
</feature>
<dbReference type="Pfam" id="PF13622">
    <property type="entry name" value="4HBT_3"/>
    <property type="match status" value="1"/>
</dbReference>
<evidence type="ECO:0000313" key="5">
    <source>
        <dbReference type="Proteomes" id="UP001195196"/>
    </source>
</evidence>
<proteinExistence type="predicted"/>
<evidence type="ECO:0000259" key="3">
    <source>
        <dbReference type="Pfam" id="PF20789"/>
    </source>
</evidence>
<dbReference type="InterPro" id="IPR049449">
    <property type="entry name" value="TesB_ACOT8-like_N"/>
</dbReference>
<organism evidence="4 5">
    <name type="scientific">Gordonia rubripertincta</name>
    <name type="common">Rhodococcus corallinus</name>
    <dbReference type="NCBI Taxonomy" id="36822"/>
    <lineage>
        <taxon>Bacteria</taxon>
        <taxon>Bacillati</taxon>
        <taxon>Actinomycetota</taxon>
        <taxon>Actinomycetes</taxon>
        <taxon>Mycobacteriales</taxon>
        <taxon>Gordoniaceae</taxon>
        <taxon>Gordonia</taxon>
    </lineage>
</organism>
<accession>A0AAW4G3P2</accession>
<sequence>MSSKITEVLALTEVDRGGPDSITLRAHIDDTFTIGPKVHGGSLQMVVAKAARTALSALTPSDDPKVADAAAAMIPVAVASDYLTAPDAADVDLAISVRKRGRTVTVLQVDAVQQGRTVVSSSVTMARPDSGTPHHSAPNVLDGTPAEPPSTGISLDGSPIAEINHLGAAVDLVLDAETFPMVRGETGEPLVRGWIRPKGLEPDEYFAVLVCDISPPVVFNLAMFGWAPTVQLTTYVRRHPAPGWLRFAATSTEVGPGMFEEDHLVVDSTGTVVAQSRQLALIPAGR</sequence>